<dbReference type="CDD" id="cd11363">
    <property type="entry name" value="RNase_PH_PNPase_1"/>
    <property type="match status" value="1"/>
</dbReference>
<dbReference type="PIRSF" id="PIRSF005499">
    <property type="entry name" value="PNPase"/>
    <property type="match status" value="1"/>
</dbReference>
<evidence type="ECO:0000313" key="11">
    <source>
        <dbReference type="EMBL" id="PID58785.1"/>
    </source>
</evidence>
<dbReference type="EC" id="2.7.7.8" evidence="9"/>
<dbReference type="GO" id="GO:0000175">
    <property type="term" value="F:3'-5'-RNA exonuclease activity"/>
    <property type="evidence" value="ECO:0007669"/>
    <property type="project" value="TreeGrafter"/>
</dbReference>
<dbReference type="PANTHER" id="PTHR11252">
    <property type="entry name" value="POLYRIBONUCLEOTIDE NUCLEOTIDYLTRANSFERASE"/>
    <property type="match status" value="1"/>
</dbReference>
<comment type="similarity">
    <text evidence="2 9">Belongs to the polyribonucleotide nucleotidyltransferase family.</text>
</comment>
<evidence type="ECO:0000313" key="12">
    <source>
        <dbReference type="Proteomes" id="UP000229740"/>
    </source>
</evidence>
<dbReference type="InterPro" id="IPR036612">
    <property type="entry name" value="KH_dom_type_1_sf"/>
</dbReference>
<dbReference type="FunFam" id="3.30.230.70:FF:000002">
    <property type="entry name" value="Polyribonucleotide nucleotidyltransferase"/>
    <property type="match status" value="1"/>
</dbReference>
<dbReference type="SMART" id="SM00316">
    <property type="entry name" value="S1"/>
    <property type="match status" value="1"/>
</dbReference>
<evidence type="ECO:0000256" key="2">
    <source>
        <dbReference type="ARBA" id="ARBA00007404"/>
    </source>
</evidence>
<dbReference type="InterPro" id="IPR012340">
    <property type="entry name" value="NA-bd_OB-fold"/>
</dbReference>
<feature type="domain" description="S1 motif" evidence="10">
    <location>
        <begin position="629"/>
        <end position="697"/>
    </location>
</feature>
<feature type="binding site" evidence="9">
    <location>
        <position position="493"/>
    </location>
    <ligand>
        <name>Mg(2+)</name>
        <dbReference type="ChEBI" id="CHEBI:18420"/>
    </ligand>
</feature>
<dbReference type="InterPro" id="IPR012162">
    <property type="entry name" value="PNPase"/>
</dbReference>
<dbReference type="HAMAP" id="MF_01595">
    <property type="entry name" value="PNPase"/>
    <property type="match status" value="1"/>
</dbReference>
<evidence type="ECO:0000256" key="7">
    <source>
        <dbReference type="ARBA" id="ARBA00022842"/>
    </source>
</evidence>
<dbReference type="FunFam" id="3.30.230.70:FF:000001">
    <property type="entry name" value="Polyribonucleotide nucleotidyltransferase"/>
    <property type="match status" value="1"/>
</dbReference>
<accession>A0A2G6E9N9</accession>
<dbReference type="InterPro" id="IPR001247">
    <property type="entry name" value="ExoRNase_PH_dom1"/>
</dbReference>
<dbReference type="CDD" id="cd04472">
    <property type="entry name" value="S1_PNPase"/>
    <property type="match status" value="1"/>
</dbReference>
<dbReference type="Gene3D" id="3.30.1370.10">
    <property type="entry name" value="K Homology domain, type 1"/>
    <property type="match status" value="1"/>
</dbReference>
<comment type="function">
    <text evidence="9">Involved in mRNA degradation. Catalyzes the phosphorolysis of single-stranded polyribonucleotides processively in the 3'- to 5'-direction.</text>
</comment>
<dbReference type="SUPFAM" id="SSF50249">
    <property type="entry name" value="Nucleic acid-binding proteins"/>
    <property type="match status" value="1"/>
</dbReference>
<evidence type="ECO:0000256" key="5">
    <source>
        <dbReference type="ARBA" id="ARBA00022695"/>
    </source>
</evidence>
<dbReference type="SMART" id="SM00322">
    <property type="entry name" value="KH"/>
    <property type="match status" value="1"/>
</dbReference>
<dbReference type="Pfam" id="PF01138">
    <property type="entry name" value="RNase_PH"/>
    <property type="match status" value="2"/>
</dbReference>
<dbReference type="CDD" id="cd02393">
    <property type="entry name" value="KH-I_PNPase"/>
    <property type="match status" value="1"/>
</dbReference>
<dbReference type="SUPFAM" id="SSF54791">
    <property type="entry name" value="Eukaryotic type KH-domain (KH-domain type I)"/>
    <property type="match status" value="1"/>
</dbReference>
<dbReference type="AlphaFoldDB" id="A0A2G6E9N9"/>
<evidence type="ECO:0000259" key="10">
    <source>
        <dbReference type="PROSITE" id="PS50126"/>
    </source>
</evidence>
<dbReference type="GO" id="GO:0003723">
    <property type="term" value="F:RNA binding"/>
    <property type="evidence" value="ECO:0007669"/>
    <property type="project" value="UniProtKB-UniRule"/>
</dbReference>
<proteinExistence type="inferred from homology"/>
<comment type="cofactor">
    <cofactor evidence="9">
        <name>Mg(2+)</name>
        <dbReference type="ChEBI" id="CHEBI:18420"/>
    </cofactor>
</comment>
<dbReference type="PROSITE" id="PS50126">
    <property type="entry name" value="S1"/>
    <property type="match status" value="1"/>
</dbReference>
<dbReference type="InterPro" id="IPR003029">
    <property type="entry name" value="S1_domain"/>
</dbReference>
<evidence type="ECO:0000256" key="9">
    <source>
        <dbReference type="HAMAP-Rule" id="MF_01595"/>
    </source>
</evidence>
<dbReference type="EMBL" id="PDPS01000021">
    <property type="protein sequence ID" value="PID58785.1"/>
    <property type="molecule type" value="Genomic_DNA"/>
</dbReference>
<dbReference type="GO" id="GO:0000287">
    <property type="term" value="F:magnesium ion binding"/>
    <property type="evidence" value="ECO:0007669"/>
    <property type="project" value="UniProtKB-UniRule"/>
</dbReference>
<dbReference type="GO" id="GO:0006402">
    <property type="term" value="P:mRNA catabolic process"/>
    <property type="evidence" value="ECO:0007669"/>
    <property type="project" value="UniProtKB-UniRule"/>
</dbReference>
<organism evidence="11 12">
    <name type="scientific">candidate division KSB3 bacterium</name>
    <dbReference type="NCBI Taxonomy" id="2044937"/>
    <lineage>
        <taxon>Bacteria</taxon>
        <taxon>candidate division KSB3</taxon>
    </lineage>
</organism>
<dbReference type="SUPFAM" id="SSF54211">
    <property type="entry name" value="Ribosomal protein S5 domain 2-like"/>
    <property type="match status" value="2"/>
</dbReference>
<dbReference type="Proteomes" id="UP000229740">
    <property type="component" value="Unassembled WGS sequence"/>
</dbReference>
<dbReference type="Gene3D" id="3.30.230.70">
    <property type="entry name" value="GHMP Kinase, N-terminal domain"/>
    <property type="match status" value="2"/>
</dbReference>
<keyword evidence="6 9" id="KW-0479">Metal-binding</keyword>
<keyword evidence="8 9" id="KW-0694">RNA-binding</keyword>
<feature type="binding site" evidence="9">
    <location>
        <position position="499"/>
    </location>
    <ligand>
        <name>Mg(2+)</name>
        <dbReference type="ChEBI" id="CHEBI:18420"/>
    </ligand>
</feature>
<dbReference type="PANTHER" id="PTHR11252:SF0">
    <property type="entry name" value="POLYRIBONUCLEOTIDE NUCLEOTIDYLTRANSFERASE 1, MITOCHONDRIAL"/>
    <property type="match status" value="1"/>
</dbReference>
<evidence type="ECO:0000256" key="3">
    <source>
        <dbReference type="ARBA" id="ARBA00022490"/>
    </source>
</evidence>
<dbReference type="InterPro" id="IPR036345">
    <property type="entry name" value="ExoRNase_PH_dom2_sf"/>
</dbReference>
<reference evidence="11 12" key="1">
    <citation type="submission" date="2017-10" db="EMBL/GenBank/DDBJ databases">
        <title>Novel microbial diversity and functional potential in the marine mammal oral microbiome.</title>
        <authorList>
            <person name="Dudek N.K."/>
            <person name="Sun C.L."/>
            <person name="Burstein D."/>
            <person name="Kantor R.S."/>
            <person name="Aliaga Goltsman D.S."/>
            <person name="Bik E.M."/>
            <person name="Thomas B.C."/>
            <person name="Banfield J.F."/>
            <person name="Relman D.A."/>
        </authorList>
    </citation>
    <scope>NUCLEOTIDE SEQUENCE [LARGE SCALE GENOMIC DNA]</scope>
    <source>
        <strain evidence="11">DOLZORAL124_49_17</strain>
    </source>
</reference>
<dbReference type="Pfam" id="PF00013">
    <property type="entry name" value="KH_1"/>
    <property type="match status" value="1"/>
</dbReference>
<comment type="caution">
    <text evidence="11">The sequence shown here is derived from an EMBL/GenBank/DDBJ whole genome shotgun (WGS) entry which is preliminary data.</text>
</comment>
<evidence type="ECO:0000256" key="1">
    <source>
        <dbReference type="ARBA" id="ARBA00004496"/>
    </source>
</evidence>
<dbReference type="PROSITE" id="PS50084">
    <property type="entry name" value="KH_TYPE_1"/>
    <property type="match status" value="1"/>
</dbReference>
<keyword evidence="5 9" id="KW-0548">Nucleotidyltransferase</keyword>
<dbReference type="InterPro" id="IPR004087">
    <property type="entry name" value="KH_dom"/>
</dbReference>
<evidence type="ECO:0000256" key="6">
    <source>
        <dbReference type="ARBA" id="ARBA00022723"/>
    </source>
</evidence>
<dbReference type="Pfam" id="PF00575">
    <property type="entry name" value="S1"/>
    <property type="match status" value="1"/>
</dbReference>
<dbReference type="InterPro" id="IPR027408">
    <property type="entry name" value="PNPase/RNase_PH_dom_sf"/>
</dbReference>
<dbReference type="CDD" id="cd11364">
    <property type="entry name" value="RNase_PH_PNPase_2"/>
    <property type="match status" value="1"/>
</dbReference>
<dbReference type="Gene3D" id="2.40.50.140">
    <property type="entry name" value="Nucleic acid-binding proteins"/>
    <property type="match status" value="1"/>
</dbReference>
<keyword evidence="7 9" id="KW-0460">Magnesium</keyword>
<dbReference type="Pfam" id="PF03726">
    <property type="entry name" value="PNPase"/>
    <property type="match status" value="1"/>
</dbReference>
<gene>
    <name evidence="9 11" type="primary">pnp</name>
    <name evidence="11" type="ORF">CSB45_01950</name>
</gene>
<sequence>MQKAETVQVNLGGKVLTVETGRLAKQANGAVVMRCGDTVVLVTAVASKDVRQGIDFFPLMVEYREKAYAAGKIPGGFFKREGKPGDHEVLVARLIDRPIRPLFPDGYKNEVQIIATVLSVDGVNPPDVLGMIGASAALAVSDIPFLEPIGSLRVGRIHDEFVINPSSEELEKSDLNIVLSGTYDAVVMIEGEAEELPEHVLADAVAFGHTEIKKIIEMQRELQQRLAVTKQDVRVEDSGDSLSDRVTRFSKERVDRLYDEALKLGKEAYQEKIDALFDETLEEFIEADDEELAEKSKAIAGIIHDVEKEVMRANILDKGKRVDGRALNEIRPISCHVGELPRTHGSAVFTRGETQALVVTTLGTAADEQRLDTLEGESTKSFMLHYNFPPFSVGEVKMLRGAGRREIGHGALAERALAQVLPPAEEFPYTIRLVSDILESNGSSSMATVCGGTLALMDAGVPIKSPVAGIAMGLISGENGKAVILSDIAGLEDHLGDMDLKVAGTRDGVTAIQMDLKICGISHETFTKALAQAREGRMFILGKIEEAIVTPRDELSPYAPRIFTMKIDPDKIRTVIGPGGKVIRGIVEESGAKIDIEDDGTISIASTDQDAADKATAMIERLVEEVEEGKIYLGKVRTIVDFGAFIEVLPGTDGLVHISELAEHRVKKVTDEVAEGDEILVKVIGIDKRGKIKLSRKAVLLEEKAAKSRE</sequence>
<evidence type="ECO:0000256" key="4">
    <source>
        <dbReference type="ARBA" id="ARBA00022679"/>
    </source>
</evidence>
<dbReference type="GO" id="GO:0006396">
    <property type="term" value="P:RNA processing"/>
    <property type="evidence" value="ECO:0007669"/>
    <property type="project" value="InterPro"/>
</dbReference>
<dbReference type="FunFam" id="2.40.50.140:FF:000023">
    <property type="entry name" value="Polyribonucleotide nucleotidyltransferase"/>
    <property type="match status" value="1"/>
</dbReference>
<dbReference type="InterPro" id="IPR020568">
    <property type="entry name" value="Ribosomal_Su5_D2-typ_SF"/>
</dbReference>
<comment type="catalytic activity">
    <reaction evidence="9">
        <text>RNA(n+1) + phosphate = RNA(n) + a ribonucleoside 5'-diphosphate</text>
        <dbReference type="Rhea" id="RHEA:22096"/>
        <dbReference type="Rhea" id="RHEA-COMP:14527"/>
        <dbReference type="Rhea" id="RHEA-COMP:17342"/>
        <dbReference type="ChEBI" id="CHEBI:43474"/>
        <dbReference type="ChEBI" id="CHEBI:57930"/>
        <dbReference type="ChEBI" id="CHEBI:140395"/>
        <dbReference type="EC" id="2.7.7.8"/>
    </reaction>
</comment>
<evidence type="ECO:0000256" key="8">
    <source>
        <dbReference type="ARBA" id="ARBA00022884"/>
    </source>
</evidence>
<dbReference type="InterPro" id="IPR004088">
    <property type="entry name" value="KH_dom_type_1"/>
</dbReference>
<dbReference type="GO" id="GO:0004654">
    <property type="term" value="F:polyribonucleotide nucleotidyltransferase activity"/>
    <property type="evidence" value="ECO:0007669"/>
    <property type="project" value="UniProtKB-UniRule"/>
</dbReference>
<keyword evidence="3 9" id="KW-0963">Cytoplasm</keyword>
<keyword evidence="4 9" id="KW-0808">Transferase</keyword>
<protein>
    <recommendedName>
        <fullName evidence="9">Polyribonucleotide nucleotidyltransferase</fullName>
        <ecNumber evidence="9">2.7.7.8</ecNumber>
    </recommendedName>
    <alternativeName>
        <fullName evidence="9">Polynucleotide phosphorylase</fullName>
        <shortName evidence="9">PNPase</shortName>
    </alternativeName>
</protein>
<dbReference type="NCBIfam" id="TIGR03591">
    <property type="entry name" value="polynuc_phos"/>
    <property type="match status" value="1"/>
</dbReference>
<dbReference type="Pfam" id="PF03725">
    <property type="entry name" value="RNase_PH_C"/>
    <property type="match status" value="2"/>
</dbReference>
<comment type="subcellular location">
    <subcellularLocation>
        <location evidence="1 9">Cytoplasm</location>
    </subcellularLocation>
</comment>
<dbReference type="GO" id="GO:0005829">
    <property type="term" value="C:cytosol"/>
    <property type="evidence" value="ECO:0007669"/>
    <property type="project" value="TreeGrafter"/>
</dbReference>
<dbReference type="FunFam" id="3.30.1370.10:FF:000001">
    <property type="entry name" value="Polyribonucleotide nucleotidyltransferase"/>
    <property type="match status" value="1"/>
</dbReference>
<dbReference type="InterPro" id="IPR015848">
    <property type="entry name" value="PNPase_PH_RNA-bd_bac/org-type"/>
</dbReference>
<dbReference type="NCBIfam" id="NF008805">
    <property type="entry name" value="PRK11824.1"/>
    <property type="match status" value="1"/>
</dbReference>
<dbReference type="SUPFAM" id="SSF55666">
    <property type="entry name" value="Ribonuclease PH domain 2-like"/>
    <property type="match status" value="2"/>
</dbReference>
<dbReference type="InterPro" id="IPR015847">
    <property type="entry name" value="ExoRNase_PH_dom2"/>
</dbReference>
<name>A0A2G6E9N9_9BACT</name>